<dbReference type="InterPro" id="IPR036691">
    <property type="entry name" value="Endo/exonu/phosph_ase_sf"/>
</dbReference>
<dbReference type="Gene3D" id="3.60.10.10">
    <property type="entry name" value="Endonuclease/exonuclease/phosphatase"/>
    <property type="match status" value="1"/>
</dbReference>
<evidence type="ECO:0000259" key="1">
    <source>
        <dbReference type="Pfam" id="PF03372"/>
    </source>
</evidence>
<proteinExistence type="predicted"/>
<protein>
    <recommendedName>
        <fullName evidence="1">Endonuclease/exonuclease/phosphatase domain-containing protein</fullName>
    </recommendedName>
</protein>
<reference evidence="2 3" key="1">
    <citation type="journal article" date="2023" name="ISME J.">
        <title>Cultivation and genomic characterization of novel and ubiquitous marine nitrite-oxidizing bacteria from the Nitrospirales.</title>
        <authorList>
            <person name="Mueller A.J."/>
            <person name="Daebeler A."/>
            <person name="Herbold C.W."/>
            <person name="Kirkegaard R.H."/>
            <person name="Daims H."/>
        </authorList>
    </citation>
    <scope>NUCLEOTIDE SEQUENCE [LARGE SCALE GENOMIC DNA]</scope>
    <source>
        <strain evidence="2 3">EB</strain>
    </source>
</reference>
<dbReference type="PANTHER" id="PTHR42834:SF1">
    <property type="entry name" value="ENDONUCLEASE_EXONUCLEASE_PHOSPHATASE FAMILY PROTEIN (AFU_ORTHOLOGUE AFUA_3G09210)"/>
    <property type="match status" value="1"/>
</dbReference>
<dbReference type="RefSeq" id="WP_313831399.1">
    <property type="nucleotide sequence ID" value="NZ_JAQOUE010000001.1"/>
</dbReference>
<dbReference type="InterPro" id="IPR005135">
    <property type="entry name" value="Endo/exonuclease/phosphatase"/>
</dbReference>
<sequence>MAIRLCSYNIEWFNHLFNTNNSMKTGQESVERLEAIHRVLKQVNPDLIGITEAPNSTSTGTQSTVTKLENFASHFGLRTSKAKVGYISGGAQEIAVLYDPAILTVSHAPGGSTTSKSNPRFNGEYQFDTDDDRIKELYNHYRPPLEVKVKVKASGNEFRVIVAHTKSKGIFSSVDMVHLERESRRNRLKIFAECSWIRRRVDEWLDKGYHVVVMGDINDGPGMDEYEMRYGRSGVEILMGSIFEPERLLRNHAGKPKWGNLGWAPSSVRFKDRITETYINVLIDHILISSGLKTSGQTPYQIWNPYENDVAKPFKVDLLKASDHFPISINLNV</sequence>
<gene>
    <name evidence="2" type="ORF">PPG34_01680</name>
</gene>
<feature type="domain" description="Endonuclease/exonuclease/phosphatase" evidence="1">
    <location>
        <begin position="12"/>
        <end position="324"/>
    </location>
</feature>
<keyword evidence="3" id="KW-1185">Reference proteome</keyword>
<accession>A0ABU3K3Q3</accession>
<name>A0ABU3K3Q3_9BACT</name>
<dbReference type="Proteomes" id="UP001250932">
    <property type="component" value="Unassembled WGS sequence"/>
</dbReference>
<dbReference type="SUPFAM" id="SSF56219">
    <property type="entry name" value="DNase I-like"/>
    <property type="match status" value="1"/>
</dbReference>
<evidence type="ECO:0000313" key="3">
    <source>
        <dbReference type="Proteomes" id="UP001250932"/>
    </source>
</evidence>
<dbReference type="EMBL" id="JAQOUE010000001">
    <property type="protein sequence ID" value="MDT7041040.1"/>
    <property type="molecule type" value="Genomic_DNA"/>
</dbReference>
<dbReference type="PANTHER" id="PTHR42834">
    <property type="entry name" value="ENDONUCLEASE/EXONUCLEASE/PHOSPHATASE FAMILY PROTEIN (AFU_ORTHOLOGUE AFUA_3G09210)"/>
    <property type="match status" value="1"/>
</dbReference>
<dbReference type="Pfam" id="PF03372">
    <property type="entry name" value="Exo_endo_phos"/>
    <property type="match status" value="1"/>
</dbReference>
<comment type="caution">
    <text evidence="2">The sequence shown here is derived from an EMBL/GenBank/DDBJ whole genome shotgun (WGS) entry which is preliminary data.</text>
</comment>
<organism evidence="2 3">
    <name type="scientific">Candidatus Nitronereus thalassa</name>
    <dbReference type="NCBI Taxonomy" id="3020898"/>
    <lineage>
        <taxon>Bacteria</taxon>
        <taxon>Pseudomonadati</taxon>
        <taxon>Nitrospirota</taxon>
        <taxon>Nitrospiria</taxon>
        <taxon>Nitrospirales</taxon>
        <taxon>Nitrospiraceae</taxon>
        <taxon>Candidatus Nitronereus</taxon>
    </lineage>
</organism>
<evidence type="ECO:0000313" key="2">
    <source>
        <dbReference type="EMBL" id="MDT7041040.1"/>
    </source>
</evidence>